<dbReference type="PaxDb" id="121845-A0A3Q0JGS6"/>
<dbReference type="Gene3D" id="1.25.10.10">
    <property type="entry name" value="Leucine-rich Repeat Variant"/>
    <property type="match status" value="1"/>
</dbReference>
<dbReference type="RefSeq" id="XP_026686283.1">
    <property type="nucleotide sequence ID" value="XM_026830482.1"/>
</dbReference>
<dbReference type="InterPro" id="IPR033133">
    <property type="entry name" value="PUM-HD"/>
</dbReference>
<dbReference type="STRING" id="121845.A0A3Q0JGS6"/>
<dbReference type="GO" id="GO:0005730">
    <property type="term" value="C:nucleolus"/>
    <property type="evidence" value="ECO:0007669"/>
    <property type="project" value="TreeGrafter"/>
</dbReference>
<dbReference type="InterPro" id="IPR011989">
    <property type="entry name" value="ARM-like"/>
</dbReference>
<feature type="domain" description="PUM-HD" evidence="2">
    <location>
        <begin position="1"/>
        <end position="141"/>
    </location>
</feature>
<evidence type="ECO:0000313" key="3">
    <source>
        <dbReference type="Proteomes" id="UP000079169"/>
    </source>
</evidence>
<keyword evidence="1" id="KW-0677">Repeat</keyword>
<dbReference type="InterPro" id="IPR040059">
    <property type="entry name" value="PUM3"/>
</dbReference>
<dbReference type="SUPFAM" id="SSF48371">
    <property type="entry name" value="ARM repeat"/>
    <property type="match status" value="1"/>
</dbReference>
<evidence type="ECO:0000313" key="4">
    <source>
        <dbReference type="RefSeq" id="XP_026686283.1"/>
    </source>
</evidence>
<organism evidence="3 4">
    <name type="scientific">Diaphorina citri</name>
    <name type="common">Asian citrus psyllid</name>
    <dbReference type="NCBI Taxonomy" id="121845"/>
    <lineage>
        <taxon>Eukaryota</taxon>
        <taxon>Metazoa</taxon>
        <taxon>Ecdysozoa</taxon>
        <taxon>Arthropoda</taxon>
        <taxon>Hexapoda</taxon>
        <taxon>Insecta</taxon>
        <taxon>Pterygota</taxon>
        <taxon>Neoptera</taxon>
        <taxon>Paraneoptera</taxon>
        <taxon>Hemiptera</taxon>
        <taxon>Sternorrhyncha</taxon>
        <taxon>Psylloidea</taxon>
        <taxon>Psyllidae</taxon>
        <taxon>Diaphorininae</taxon>
        <taxon>Diaphorina</taxon>
    </lineage>
</organism>
<dbReference type="PANTHER" id="PTHR13389">
    <property type="entry name" value="PUMILIO HOMOLOG 3"/>
    <property type="match status" value="1"/>
</dbReference>
<dbReference type="Proteomes" id="UP000079169">
    <property type="component" value="Unplaced"/>
</dbReference>
<proteinExistence type="predicted"/>
<evidence type="ECO:0000259" key="2">
    <source>
        <dbReference type="PROSITE" id="PS50303"/>
    </source>
</evidence>
<gene>
    <name evidence="4" type="primary">LOC103518772</name>
</gene>
<dbReference type="GO" id="GO:0006417">
    <property type="term" value="P:regulation of translation"/>
    <property type="evidence" value="ECO:0007669"/>
    <property type="project" value="TreeGrafter"/>
</dbReference>
<name>A0A3Q0JGS6_DIACI</name>
<dbReference type="InterPro" id="IPR001313">
    <property type="entry name" value="Pumilio_RNA-bd_rpt"/>
</dbReference>
<dbReference type="KEGG" id="dci:103518772"/>
<dbReference type="PANTHER" id="PTHR13389:SF0">
    <property type="entry name" value="PUMILIO HOMOLOG 3"/>
    <property type="match status" value="1"/>
</dbReference>
<evidence type="ECO:0000256" key="1">
    <source>
        <dbReference type="ARBA" id="ARBA00022737"/>
    </source>
</evidence>
<sequence>MSRIIQWLLKLSSPQVKKDIVKELLPFTVAMIKSKYSNALVKHMLKSGDENTKNEIIKALQPHVVTLLSHTTASPVLMYAHDQVASPAQKLAMRQELYGGLYESTGDKKINCLGDIFEQSPEMKTAILSVTKKTILKSLQK</sequence>
<keyword evidence="3" id="KW-1185">Reference proteome</keyword>
<dbReference type="PROSITE" id="PS50303">
    <property type="entry name" value="PUM_HD"/>
    <property type="match status" value="1"/>
</dbReference>
<dbReference type="AlphaFoldDB" id="A0A3Q0JGS6"/>
<protein>
    <submittedName>
        <fullName evidence="4">Protein penguin-like</fullName>
    </submittedName>
</protein>
<accession>A0A3Q0JGS6</accession>
<reference evidence="4" key="1">
    <citation type="submission" date="2025-08" db="UniProtKB">
        <authorList>
            <consortium name="RefSeq"/>
        </authorList>
    </citation>
    <scope>IDENTIFICATION</scope>
</reference>
<dbReference type="GeneID" id="103518772"/>
<dbReference type="SMART" id="SM00025">
    <property type="entry name" value="Pumilio"/>
    <property type="match status" value="2"/>
</dbReference>
<dbReference type="InterPro" id="IPR016024">
    <property type="entry name" value="ARM-type_fold"/>
</dbReference>
<dbReference type="GO" id="GO:0003729">
    <property type="term" value="F:mRNA binding"/>
    <property type="evidence" value="ECO:0007669"/>
    <property type="project" value="TreeGrafter"/>
</dbReference>